<evidence type="ECO:0000313" key="4">
    <source>
        <dbReference type="Proteomes" id="UP000235015"/>
    </source>
</evidence>
<gene>
    <name evidence="3" type="ORF">C0630_18760</name>
</gene>
<accession>A0A2N6CSA2</accession>
<reference evidence="3 4" key="1">
    <citation type="submission" date="2017-11" db="EMBL/GenBank/DDBJ databases">
        <title>Genome-resolved metagenomics identifies genetic mobility, metabolic interactions, and unexpected diversity in perchlorate-reducing communities.</title>
        <authorList>
            <person name="Barnum T.P."/>
            <person name="Figueroa I.A."/>
            <person name="Carlstrom C.I."/>
            <person name="Lucas L.N."/>
            <person name="Engelbrektson A.L."/>
            <person name="Coates J.D."/>
        </authorList>
    </citation>
    <scope>NUCLEOTIDE SEQUENCE [LARGE SCALE GENOMIC DNA]</scope>
    <source>
        <strain evidence="3">BM301</strain>
    </source>
</reference>
<dbReference type="STRING" id="1111735.GCA_000428045_02639"/>
<proteinExistence type="predicted"/>
<evidence type="ECO:0000256" key="2">
    <source>
        <dbReference type="SAM" id="Phobius"/>
    </source>
</evidence>
<dbReference type="RefSeq" id="WP_273440959.1">
    <property type="nucleotide sequence ID" value="NZ_PKUN01000030.1"/>
</dbReference>
<feature type="transmembrane region" description="Helical" evidence="2">
    <location>
        <begin position="92"/>
        <end position="113"/>
    </location>
</feature>
<name>A0A2N6CSA2_9GAMM</name>
<evidence type="ECO:0000256" key="1">
    <source>
        <dbReference type="SAM" id="MobiDB-lite"/>
    </source>
</evidence>
<protein>
    <submittedName>
        <fullName evidence="3">Uncharacterized protein</fullName>
    </submittedName>
</protein>
<keyword evidence="2" id="KW-0812">Transmembrane</keyword>
<dbReference type="EMBL" id="PKUN01000030">
    <property type="protein sequence ID" value="PLX59935.1"/>
    <property type="molecule type" value="Genomic_DNA"/>
</dbReference>
<sequence length="139" mass="14811">MQQPESTSVQAADSATKPKSGSLRDALADVLESSRRQITELLELITLEARYSGLMLGVVLAMAVMAVLAVFSMWGLFLAATVLWLLASGWSLIASLVTLAAANGMILGLAVWLMHRAIVRIGFAGTRHVLGLDESDVSK</sequence>
<feature type="region of interest" description="Disordered" evidence="1">
    <location>
        <begin position="1"/>
        <end position="20"/>
    </location>
</feature>
<feature type="transmembrane region" description="Helical" evidence="2">
    <location>
        <begin position="54"/>
        <end position="86"/>
    </location>
</feature>
<keyword evidence="2" id="KW-1133">Transmembrane helix</keyword>
<organism evidence="3 4">
    <name type="scientific">Sedimenticola selenatireducens</name>
    <dbReference type="NCBI Taxonomy" id="191960"/>
    <lineage>
        <taxon>Bacteria</taxon>
        <taxon>Pseudomonadati</taxon>
        <taxon>Pseudomonadota</taxon>
        <taxon>Gammaproteobacteria</taxon>
        <taxon>Chromatiales</taxon>
        <taxon>Sedimenticolaceae</taxon>
        <taxon>Sedimenticola</taxon>
    </lineage>
</organism>
<dbReference type="Proteomes" id="UP000235015">
    <property type="component" value="Unassembled WGS sequence"/>
</dbReference>
<dbReference type="AlphaFoldDB" id="A0A2N6CSA2"/>
<keyword evidence="2" id="KW-0472">Membrane</keyword>
<evidence type="ECO:0000313" key="3">
    <source>
        <dbReference type="EMBL" id="PLX59935.1"/>
    </source>
</evidence>
<comment type="caution">
    <text evidence="3">The sequence shown here is derived from an EMBL/GenBank/DDBJ whole genome shotgun (WGS) entry which is preliminary data.</text>
</comment>
<feature type="compositionally biased region" description="Polar residues" evidence="1">
    <location>
        <begin position="1"/>
        <end position="19"/>
    </location>
</feature>